<proteinExistence type="predicted"/>
<keyword evidence="3" id="KW-1185">Reference proteome</keyword>
<evidence type="ECO:0000313" key="3">
    <source>
        <dbReference type="Proteomes" id="UP000579250"/>
    </source>
</evidence>
<dbReference type="EMBL" id="JAAXPI010000036">
    <property type="protein sequence ID" value="NKZ06501.1"/>
    <property type="molecule type" value="Genomic_DNA"/>
</dbReference>
<reference evidence="2 3" key="1">
    <citation type="submission" date="2020-04" db="EMBL/GenBank/DDBJ databases">
        <title>MicrobeNet Type strains.</title>
        <authorList>
            <person name="Nicholson A.C."/>
        </authorList>
    </citation>
    <scope>NUCLEOTIDE SEQUENCE [LARGE SCALE GENOMIC DNA]</scope>
    <source>
        <strain evidence="2 3">ATCC BAA-277</strain>
    </source>
</reference>
<feature type="domain" description="Carrier" evidence="1">
    <location>
        <begin position="2"/>
        <end position="66"/>
    </location>
</feature>
<dbReference type="AlphaFoldDB" id="A0A846Z2M7"/>
<dbReference type="Proteomes" id="UP000579250">
    <property type="component" value="Unassembled WGS sequence"/>
</dbReference>
<name>A0A846Z2M7_9ACTN</name>
<dbReference type="Pfam" id="PF00550">
    <property type="entry name" value="PP-binding"/>
    <property type="match status" value="1"/>
</dbReference>
<evidence type="ECO:0000259" key="1">
    <source>
        <dbReference type="Pfam" id="PF00550"/>
    </source>
</evidence>
<organism evidence="2 3">
    <name type="scientific">Actinomadura latina</name>
    <dbReference type="NCBI Taxonomy" id="163603"/>
    <lineage>
        <taxon>Bacteria</taxon>
        <taxon>Bacillati</taxon>
        <taxon>Actinomycetota</taxon>
        <taxon>Actinomycetes</taxon>
        <taxon>Streptosporangiales</taxon>
        <taxon>Thermomonosporaceae</taxon>
        <taxon>Actinomadura</taxon>
    </lineage>
</organism>
<accession>A0A846Z2M7</accession>
<protein>
    <submittedName>
        <fullName evidence="2">Acyl carrier protein</fullName>
    </submittedName>
</protein>
<dbReference type="SUPFAM" id="SSF47336">
    <property type="entry name" value="ACP-like"/>
    <property type="match status" value="1"/>
</dbReference>
<evidence type="ECO:0000313" key="2">
    <source>
        <dbReference type="EMBL" id="NKZ06501.1"/>
    </source>
</evidence>
<comment type="caution">
    <text evidence="2">The sequence shown here is derived from an EMBL/GenBank/DDBJ whole genome shotgun (WGS) entry which is preliminary data.</text>
</comment>
<dbReference type="RefSeq" id="WP_168444705.1">
    <property type="nucleotide sequence ID" value="NZ_JAAXPI010000036.1"/>
</dbReference>
<dbReference type="InterPro" id="IPR036736">
    <property type="entry name" value="ACP-like_sf"/>
</dbReference>
<gene>
    <name evidence="2" type="ORF">HGB48_22520</name>
</gene>
<dbReference type="InterPro" id="IPR009081">
    <property type="entry name" value="PP-bd_ACP"/>
</dbReference>
<dbReference type="Gene3D" id="1.10.1200.10">
    <property type="entry name" value="ACP-like"/>
    <property type="match status" value="1"/>
</dbReference>
<sequence>MEVISELIDHPLDEQSRSLPWPELGVDSVNATELLIHLEEALPTVDARGIEAALYLSSTPNELAARLAELGRAQ</sequence>